<dbReference type="AlphaFoldDB" id="A0AAD7JZ21"/>
<proteinExistence type="predicted"/>
<accession>A0AAD7JZ21</accession>
<gene>
    <name evidence="2" type="ORF">B0H16DRAFT_1513021</name>
</gene>
<sequence length="143" mass="15204">MQRLYMYAPPLSAPPQYQQNGHYARPHDAYPPYPPPHMIPPLIGSVAPAPGASSSGACGTVGGTSGVKSDDPGTKLSDRVRRRCFNCCKTDTSTCRRSHLCLGEVLCTKCGGLSSALTPTRAAVHNSFRTKRVVLCAAASESR</sequence>
<name>A0AAD7JZ21_9AGAR</name>
<organism evidence="2 3">
    <name type="scientific">Mycena metata</name>
    <dbReference type="NCBI Taxonomy" id="1033252"/>
    <lineage>
        <taxon>Eukaryota</taxon>
        <taxon>Fungi</taxon>
        <taxon>Dikarya</taxon>
        <taxon>Basidiomycota</taxon>
        <taxon>Agaricomycotina</taxon>
        <taxon>Agaricomycetes</taxon>
        <taxon>Agaricomycetidae</taxon>
        <taxon>Agaricales</taxon>
        <taxon>Marasmiineae</taxon>
        <taxon>Mycenaceae</taxon>
        <taxon>Mycena</taxon>
    </lineage>
</organism>
<reference evidence="2" key="1">
    <citation type="submission" date="2023-03" db="EMBL/GenBank/DDBJ databases">
        <title>Massive genome expansion in bonnet fungi (Mycena s.s.) driven by repeated elements and novel gene families across ecological guilds.</title>
        <authorList>
            <consortium name="Lawrence Berkeley National Laboratory"/>
            <person name="Harder C.B."/>
            <person name="Miyauchi S."/>
            <person name="Viragh M."/>
            <person name="Kuo A."/>
            <person name="Thoen E."/>
            <person name="Andreopoulos B."/>
            <person name="Lu D."/>
            <person name="Skrede I."/>
            <person name="Drula E."/>
            <person name="Henrissat B."/>
            <person name="Morin E."/>
            <person name="Kohler A."/>
            <person name="Barry K."/>
            <person name="LaButti K."/>
            <person name="Morin E."/>
            <person name="Salamov A."/>
            <person name="Lipzen A."/>
            <person name="Mereny Z."/>
            <person name="Hegedus B."/>
            <person name="Baldrian P."/>
            <person name="Stursova M."/>
            <person name="Weitz H."/>
            <person name="Taylor A."/>
            <person name="Grigoriev I.V."/>
            <person name="Nagy L.G."/>
            <person name="Martin F."/>
            <person name="Kauserud H."/>
        </authorList>
    </citation>
    <scope>NUCLEOTIDE SEQUENCE</scope>
    <source>
        <strain evidence="2">CBHHK182m</strain>
    </source>
</reference>
<dbReference type="Proteomes" id="UP001215598">
    <property type="component" value="Unassembled WGS sequence"/>
</dbReference>
<evidence type="ECO:0000313" key="2">
    <source>
        <dbReference type="EMBL" id="KAJ7772307.1"/>
    </source>
</evidence>
<evidence type="ECO:0000313" key="3">
    <source>
        <dbReference type="Proteomes" id="UP001215598"/>
    </source>
</evidence>
<protein>
    <submittedName>
        <fullName evidence="2">Uncharacterized protein</fullName>
    </submittedName>
</protein>
<evidence type="ECO:0000256" key="1">
    <source>
        <dbReference type="SAM" id="MobiDB-lite"/>
    </source>
</evidence>
<keyword evidence="3" id="KW-1185">Reference proteome</keyword>
<feature type="region of interest" description="Disordered" evidence="1">
    <location>
        <begin position="44"/>
        <end position="75"/>
    </location>
</feature>
<dbReference type="EMBL" id="JARKIB010000014">
    <property type="protein sequence ID" value="KAJ7772307.1"/>
    <property type="molecule type" value="Genomic_DNA"/>
</dbReference>
<feature type="compositionally biased region" description="Low complexity" evidence="1">
    <location>
        <begin position="44"/>
        <end position="58"/>
    </location>
</feature>
<comment type="caution">
    <text evidence="2">The sequence shown here is derived from an EMBL/GenBank/DDBJ whole genome shotgun (WGS) entry which is preliminary data.</text>
</comment>